<organism evidence="2 3">
    <name type="scientific">Anaeramoeba flamelloides</name>
    <dbReference type="NCBI Taxonomy" id="1746091"/>
    <lineage>
        <taxon>Eukaryota</taxon>
        <taxon>Metamonada</taxon>
        <taxon>Anaeramoebidae</taxon>
        <taxon>Anaeramoeba</taxon>
    </lineage>
</organism>
<sequence>MSKRISLKELLQAQKTVDHIRLFSILAHVDHGKTTLSDSLISSNGIISPRLAGDVRYLDYLESEKNRCITMKSSSISLVHTFQNERYLMNLIDSPGHIDFSNEVSAAVRNKLFFILIQLPIQSIFLGFKSTDKSQMNKQHWKD</sequence>
<feature type="domain" description="Tr-type G" evidence="1">
    <location>
        <begin position="18"/>
        <end position="143"/>
    </location>
</feature>
<reference evidence="2" key="1">
    <citation type="submission" date="2022-08" db="EMBL/GenBank/DDBJ databases">
        <title>Novel sulfate-reducing endosymbionts in the free-living metamonad Anaeramoeba.</title>
        <authorList>
            <person name="Jerlstrom-Hultqvist J."/>
            <person name="Cepicka I."/>
            <person name="Gallot-Lavallee L."/>
            <person name="Salas-Leiva D."/>
            <person name="Curtis B.A."/>
            <person name="Zahonova K."/>
            <person name="Pipaliya S."/>
            <person name="Dacks J."/>
            <person name="Roger A.J."/>
        </authorList>
    </citation>
    <scope>NUCLEOTIDE SEQUENCE</scope>
    <source>
        <strain evidence="2">Schooner1</strain>
    </source>
</reference>
<accession>A0ABQ8X9Y7</accession>
<name>A0ABQ8X9Y7_9EUKA</name>
<gene>
    <name evidence="2" type="ORF">M0813_08388</name>
</gene>
<dbReference type="InterPro" id="IPR000795">
    <property type="entry name" value="T_Tr_GTP-bd_dom"/>
</dbReference>
<evidence type="ECO:0000259" key="1">
    <source>
        <dbReference type="PROSITE" id="PS51722"/>
    </source>
</evidence>
<evidence type="ECO:0000313" key="3">
    <source>
        <dbReference type="Proteomes" id="UP001150062"/>
    </source>
</evidence>
<dbReference type="PANTHER" id="PTHR42908">
    <property type="entry name" value="TRANSLATION ELONGATION FACTOR-RELATED"/>
    <property type="match status" value="1"/>
</dbReference>
<dbReference type="Pfam" id="PF00009">
    <property type="entry name" value="GTP_EFTU"/>
    <property type="match status" value="1"/>
</dbReference>
<proteinExistence type="predicted"/>
<comment type="caution">
    <text evidence="2">The sequence shown here is derived from an EMBL/GenBank/DDBJ whole genome shotgun (WGS) entry which is preliminary data.</text>
</comment>
<dbReference type="PROSITE" id="PS51722">
    <property type="entry name" value="G_TR_2"/>
    <property type="match status" value="1"/>
</dbReference>
<dbReference type="SUPFAM" id="SSF52540">
    <property type="entry name" value="P-loop containing nucleoside triphosphate hydrolases"/>
    <property type="match status" value="1"/>
</dbReference>
<dbReference type="InterPro" id="IPR027417">
    <property type="entry name" value="P-loop_NTPase"/>
</dbReference>
<dbReference type="EMBL" id="JAOAOG010000325">
    <property type="protein sequence ID" value="KAJ6228889.1"/>
    <property type="molecule type" value="Genomic_DNA"/>
</dbReference>
<keyword evidence="3" id="KW-1185">Reference proteome</keyword>
<protein>
    <submittedName>
        <fullName evidence="2">Elongation factor-like gtpase 1</fullName>
    </submittedName>
</protein>
<dbReference type="Gene3D" id="3.40.50.300">
    <property type="entry name" value="P-loop containing nucleotide triphosphate hydrolases"/>
    <property type="match status" value="1"/>
</dbReference>
<dbReference type="Proteomes" id="UP001150062">
    <property type="component" value="Unassembled WGS sequence"/>
</dbReference>
<dbReference type="PRINTS" id="PR00315">
    <property type="entry name" value="ELONGATNFCT"/>
</dbReference>
<evidence type="ECO:0000313" key="2">
    <source>
        <dbReference type="EMBL" id="KAJ6228889.1"/>
    </source>
</evidence>
<dbReference type="PANTHER" id="PTHR42908:SF3">
    <property type="entry name" value="ELONGATION FACTOR-LIKE GTPASE 1"/>
    <property type="match status" value="1"/>
</dbReference>